<keyword evidence="3" id="KW-1185">Reference proteome</keyword>
<dbReference type="Proteomes" id="UP001249851">
    <property type="component" value="Unassembled WGS sequence"/>
</dbReference>
<dbReference type="AlphaFoldDB" id="A0AAD9USG2"/>
<sequence>SLLLFSCFLQMLPRRSQRSKRPSAEALEALVSSPPQRVRRRTGNVLPSAHQPSLPAETSLGQPASQAATLSQGQSHVVTATVQPDVLALPVMDQLISQVSDEVTKRLQPLLANLTSMVQQSQSSPTTSSQAPVEQASGSNIQQVQGLAAIQDTIEVPAVHDGVQNLPPCYISRSDTLCIENMDEKVEEDVDAVTTAQHGKRPRLLSYNSPATSDLFYPYFNDVICEEKVTDSLMSPRVSSPETNELFEATVSEDGDLSPNTSEVFDVTFEDLERDQEQVHGFEPLPSEHDDIGCSPLADSDNEDDRMTNLGTKETRLLSCPAKGALIFWESGINNIMTSEVVPLGNQAGTKYKPKIDPSKLAPIEVHSYKCWSKEYGLSRNPDMLKKGCHDVSAEPETVDFGLSVESHKYK</sequence>
<feature type="region of interest" description="Disordered" evidence="1">
    <location>
        <begin position="17"/>
        <end position="68"/>
    </location>
</feature>
<evidence type="ECO:0000313" key="2">
    <source>
        <dbReference type="EMBL" id="KAK2548027.1"/>
    </source>
</evidence>
<proteinExistence type="predicted"/>
<organism evidence="2 3">
    <name type="scientific">Acropora cervicornis</name>
    <name type="common">Staghorn coral</name>
    <dbReference type="NCBI Taxonomy" id="6130"/>
    <lineage>
        <taxon>Eukaryota</taxon>
        <taxon>Metazoa</taxon>
        <taxon>Cnidaria</taxon>
        <taxon>Anthozoa</taxon>
        <taxon>Hexacorallia</taxon>
        <taxon>Scleractinia</taxon>
        <taxon>Astrocoeniina</taxon>
        <taxon>Acroporidae</taxon>
        <taxon>Acropora</taxon>
    </lineage>
</organism>
<reference evidence="2" key="1">
    <citation type="journal article" date="2023" name="G3 (Bethesda)">
        <title>Whole genome assembly and annotation of the endangered Caribbean coral Acropora cervicornis.</title>
        <authorList>
            <person name="Selwyn J.D."/>
            <person name="Vollmer S.V."/>
        </authorList>
    </citation>
    <scope>NUCLEOTIDE SEQUENCE</scope>
    <source>
        <strain evidence="2">K2</strain>
    </source>
</reference>
<dbReference type="EMBL" id="JARQWQ010000158">
    <property type="protein sequence ID" value="KAK2548027.1"/>
    <property type="molecule type" value="Genomic_DNA"/>
</dbReference>
<feature type="non-terminal residue" evidence="2">
    <location>
        <position position="1"/>
    </location>
</feature>
<evidence type="ECO:0000256" key="1">
    <source>
        <dbReference type="SAM" id="MobiDB-lite"/>
    </source>
</evidence>
<evidence type="ECO:0000313" key="3">
    <source>
        <dbReference type="Proteomes" id="UP001249851"/>
    </source>
</evidence>
<comment type="caution">
    <text evidence="2">The sequence shown here is derived from an EMBL/GenBank/DDBJ whole genome shotgun (WGS) entry which is preliminary data.</text>
</comment>
<name>A0AAD9USG2_ACRCE</name>
<feature type="compositionally biased region" description="Polar residues" evidence="1">
    <location>
        <begin position="59"/>
        <end position="68"/>
    </location>
</feature>
<gene>
    <name evidence="2" type="ORF">P5673_031846</name>
</gene>
<accession>A0AAD9USG2</accession>
<reference evidence="2" key="2">
    <citation type="journal article" date="2023" name="Science">
        <title>Genomic signatures of disease resistance in endangered staghorn corals.</title>
        <authorList>
            <person name="Vollmer S.V."/>
            <person name="Selwyn J.D."/>
            <person name="Despard B.A."/>
            <person name="Roesel C.L."/>
        </authorList>
    </citation>
    <scope>NUCLEOTIDE SEQUENCE</scope>
    <source>
        <strain evidence="2">K2</strain>
    </source>
</reference>
<protein>
    <submittedName>
        <fullName evidence="2">Uncharacterized protein</fullName>
    </submittedName>
</protein>